<feature type="region of interest" description="Disordered" evidence="2">
    <location>
        <begin position="92"/>
        <end position="112"/>
    </location>
</feature>
<evidence type="ECO:0000313" key="4">
    <source>
        <dbReference type="Proteomes" id="UP001642520"/>
    </source>
</evidence>
<accession>A0ABP1NB47</accession>
<feature type="region of interest" description="Disordered" evidence="2">
    <location>
        <begin position="172"/>
        <end position="214"/>
    </location>
</feature>
<evidence type="ECO:0000256" key="1">
    <source>
        <dbReference type="SAM" id="Coils"/>
    </source>
</evidence>
<feature type="compositionally biased region" description="Basic and acidic residues" evidence="2">
    <location>
        <begin position="267"/>
        <end position="308"/>
    </location>
</feature>
<feature type="coiled-coil region" evidence="1">
    <location>
        <begin position="375"/>
        <end position="430"/>
    </location>
</feature>
<dbReference type="Proteomes" id="UP001642520">
    <property type="component" value="Unassembled WGS sequence"/>
</dbReference>
<name>A0ABP1NB47_XYLVO</name>
<feature type="compositionally biased region" description="Polar residues" evidence="2">
    <location>
        <begin position="196"/>
        <end position="210"/>
    </location>
</feature>
<keyword evidence="1" id="KW-0175">Coiled coil</keyword>
<evidence type="ECO:0000313" key="3">
    <source>
        <dbReference type="EMBL" id="CAL7936780.1"/>
    </source>
</evidence>
<feature type="compositionally biased region" description="Low complexity" evidence="2">
    <location>
        <begin position="241"/>
        <end position="251"/>
    </location>
</feature>
<keyword evidence="4" id="KW-1185">Reference proteome</keyword>
<organism evidence="3 4">
    <name type="scientific">Xylocopa violacea</name>
    <name type="common">Violet carpenter bee</name>
    <name type="synonym">Apis violacea</name>
    <dbReference type="NCBI Taxonomy" id="135666"/>
    <lineage>
        <taxon>Eukaryota</taxon>
        <taxon>Metazoa</taxon>
        <taxon>Ecdysozoa</taxon>
        <taxon>Arthropoda</taxon>
        <taxon>Hexapoda</taxon>
        <taxon>Insecta</taxon>
        <taxon>Pterygota</taxon>
        <taxon>Neoptera</taxon>
        <taxon>Endopterygota</taxon>
        <taxon>Hymenoptera</taxon>
        <taxon>Apocrita</taxon>
        <taxon>Aculeata</taxon>
        <taxon>Apoidea</taxon>
        <taxon>Anthophila</taxon>
        <taxon>Apidae</taxon>
        <taxon>Xylocopa</taxon>
        <taxon>Xylocopa</taxon>
    </lineage>
</organism>
<evidence type="ECO:0000256" key="2">
    <source>
        <dbReference type="SAM" id="MobiDB-lite"/>
    </source>
</evidence>
<reference evidence="3 4" key="1">
    <citation type="submission" date="2024-08" db="EMBL/GenBank/DDBJ databases">
        <authorList>
            <person name="Will J Nash"/>
            <person name="Angela Man"/>
            <person name="Seanna McTaggart"/>
            <person name="Kendall Baker"/>
            <person name="Tom Barker"/>
            <person name="Leah Catchpole"/>
            <person name="Alex Durrant"/>
            <person name="Karim Gharbi"/>
            <person name="Naomi Irish"/>
            <person name="Gemy Kaithakottil"/>
            <person name="Debby Ku"/>
            <person name="Aaliyah Providence"/>
            <person name="Felix Shaw"/>
            <person name="David Swarbreck"/>
            <person name="Chris Watkins"/>
            <person name="Ann M. McCartney"/>
            <person name="Giulio Formenti"/>
            <person name="Alice Mouton"/>
            <person name="Noel Vella"/>
            <person name="Bjorn M von Reumont"/>
            <person name="Adriana Vella"/>
            <person name="Wilfried Haerty"/>
        </authorList>
    </citation>
    <scope>NUCLEOTIDE SEQUENCE [LARGE SCALE GENOMIC DNA]</scope>
</reference>
<proteinExistence type="predicted"/>
<sequence length="544" mass="64592">MVGRYRERQYQRAAQKHNEEFLRYDYYQQIARYFERECQIAKHYDSWNYKSPDPKGEIEKAKKAERLQARRNKLRNLLKEEDETYRKELEERKKVKNRRTEPPLEISRQKSREEQSFYLPRTCRRYQSYFVYPKESNSRWNTLRDTNLQYSRVCRDTTNFIQHNGQNFYRRSSKMSEDSNKNIQEQQNVAKPPQDSPNCPSQQYSSDSGVASSRYSARYARRSLENTNVRYDDSGDPPSSPQSGSSPVFDSPSEKVPLSNEEIPLSGDDKENKTKDAKLNSPRTDRANEKRSSSSTEDEKKDEVDHSKQSPTDRLGENENTGRSESSMSEQRAKEYQVTTKNDTRQFEIEKSMPWLRMIPGDKNLSKQMFLYLTHKELKRKIEDLAKREQHACNKQSWDEALRLRDMRNKVELIREKELYNTENLDLDEESRKLGFMNIYKREAELSEREKACMDMTMYSEDAKAMWKKWVYEDERSVTKDARLQREKLMNNLEKEWQNLAIRDKEKIAQSYQSVMGDSALQEEHKLAPAINAARMKSVSSSWK</sequence>
<comment type="caution">
    <text evidence="3">The sequence shown here is derived from an EMBL/GenBank/DDBJ whole genome shotgun (WGS) entry which is preliminary data.</text>
</comment>
<gene>
    <name evidence="3" type="ORF">XYLVIOL_LOCUS2382</name>
</gene>
<protein>
    <submittedName>
        <fullName evidence="3">Uncharacterized protein</fullName>
    </submittedName>
</protein>
<dbReference type="EMBL" id="CAXAJV020001287">
    <property type="protein sequence ID" value="CAL7936780.1"/>
    <property type="molecule type" value="Genomic_DNA"/>
</dbReference>
<feature type="region of interest" description="Disordered" evidence="2">
    <location>
        <begin position="226"/>
        <end position="342"/>
    </location>
</feature>